<evidence type="ECO:0000256" key="1">
    <source>
        <dbReference type="SAM" id="MobiDB-lite"/>
    </source>
</evidence>
<protein>
    <submittedName>
        <fullName evidence="2">Uncharacterized protein</fullName>
    </submittedName>
</protein>
<sequence>MPVQHSQPERQTRSQARAQDVLTPTTRVPLDGTPAVAQLSDHLDREPVMEVAAPSRKEGRGATRSNSFSRVLGAFAGISRTTLKGPGEDGREEEENSMEGERSDSTDSAPTPVGASQVTGGPSIAQSNGPVSHQSELSLLAIMKQMKRIMANIQAAICSESSRPPAF</sequence>
<dbReference type="AlphaFoldDB" id="A0A9Q3D614"/>
<gene>
    <name evidence="2" type="ORF">O181_037239</name>
</gene>
<feature type="compositionally biased region" description="Polar residues" evidence="1">
    <location>
        <begin position="106"/>
        <end position="131"/>
    </location>
</feature>
<proteinExistence type="predicted"/>
<keyword evidence="3" id="KW-1185">Reference proteome</keyword>
<dbReference type="Proteomes" id="UP000765509">
    <property type="component" value="Unassembled WGS sequence"/>
</dbReference>
<comment type="caution">
    <text evidence="2">The sequence shown here is derived from an EMBL/GenBank/DDBJ whole genome shotgun (WGS) entry which is preliminary data.</text>
</comment>
<dbReference type="EMBL" id="AVOT02014231">
    <property type="protein sequence ID" value="MBW0497524.1"/>
    <property type="molecule type" value="Genomic_DNA"/>
</dbReference>
<feature type="region of interest" description="Disordered" evidence="1">
    <location>
        <begin position="1"/>
        <end position="131"/>
    </location>
</feature>
<name>A0A9Q3D614_9BASI</name>
<accession>A0A9Q3D614</accession>
<feature type="compositionally biased region" description="Polar residues" evidence="1">
    <location>
        <begin position="13"/>
        <end position="26"/>
    </location>
</feature>
<reference evidence="2" key="1">
    <citation type="submission" date="2021-03" db="EMBL/GenBank/DDBJ databases">
        <title>Draft genome sequence of rust myrtle Austropuccinia psidii MF-1, a brazilian biotype.</title>
        <authorList>
            <person name="Quecine M.C."/>
            <person name="Pachon D.M.R."/>
            <person name="Bonatelli M.L."/>
            <person name="Correr F.H."/>
            <person name="Franceschini L.M."/>
            <person name="Leite T.F."/>
            <person name="Margarido G.R.A."/>
            <person name="Almeida C.A."/>
            <person name="Ferrarezi J.A."/>
            <person name="Labate C.A."/>
        </authorList>
    </citation>
    <scope>NUCLEOTIDE SEQUENCE</scope>
    <source>
        <strain evidence="2">MF-1</strain>
    </source>
</reference>
<evidence type="ECO:0000313" key="3">
    <source>
        <dbReference type="Proteomes" id="UP000765509"/>
    </source>
</evidence>
<organism evidence="2 3">
    <name type="scientific">Austropuccinia psidii MF-1</name>
    <dbReference type="NCBI Taxonomy" id="1389203"/>
    <lineage>
        <taxon>Eukaryota</taxon>
        <taxon>Fungi</taxon>
        <taxon>Dikarya</taxon>
        <taxon>Basidiomycota</taxon>
        <taxon>Pucciniomycotina</taxon>
        <taxon>Pucciniomycetes</taxon>
        <taxon>Pucciniales</taxon>
        <taxon>Sphaerophragmiaceae</taxon>
        <taxon>Austropuccinia</taxon>
    </lineage>
</organism>
<evidence type="ECO:0000313" key="2">
    <source>
        <dbReference type="EMBL" id="MBW0497524.1"/>
    </source>
</evidence>